<accession>A0A160TFY9</accession>
<organism evidence="2">
    <name type="scientific">hydrothermal vent metagenome</name>
    <dbReference type="NCBI Taxonomy" id="652676"/>
    <lineage>
        <taxon>unclassified sequences</taxon>
        <taxon>metagenomes</taxon>
        <taxon>ecological metagenomes</taxon>
    </lineage>
</organism>
<evidence type="ECO:0000256" key="1">
    <source>
        <dbReference type="SAM" id="MobiDB-lite"/>
    </source>
</evidence>
<dbReference type="PROSITE" id="PS51257">
    <property type="entry name" value="PROKAR_LIPOPROTEIN"/>
    <property type="match status" value="1"/>
</dbReference>
<protein>
    <submittedName>
        <fullName evidence="2">Uncharacterized protein</fullName>
    </submittedName>
</protein>
<dbReference type="EMBL" id="CZQE01000075">
    <property type="protein sequence ID" value="CUS43695.1"/>
    <property type="molecule type" value="Genomic_DNA"/>
</dbReference>
<name>A0A160TFY9_9ZZZZ</name>
<proteinExistence type="predicted"/>
<dbReference type="AlphaFoldDB" id="A0A160TFY9"/>
<feature type="region of interest" description="Disordered" evidence="1">
    <location>
        <begin position="48"/>
        <end position="85"/>
    </location>
</feature>
<sequence length="107" mass="10866">MNRGKIAATVAGILALAALGGCEKSTPEQPAPVENAVNEVEPVNLVVPEEKPAPETANAAAVEPRETPPDPDAQTQDDADATGMTSRAARGRITTMVFSQVAGSSAA</sequence>
<reference evidence="2" key="1">
    <citation type="submission" date="2015-10" db="EMBL/GenBank/DDBJ databases">
        <authorList>
            <person name="Gilbert D.G."/>
        </authorList>
    </citation>
    <scope>NUCLEOTIDE SEQUENCE</scope>
</reference>
<gene>
    <name evidence="2" type="ORF">MGWOODY_Smn2813</name>
</gene>
<evidence type="ECO:0000313" key="2">
    <source>
        <dbReference type="EMBL" id="CUS43695.1"/>
    </source>
</evidence>